<reference evidence="3" key="1">
    <citation type="submission" date="2021-02" db="EMBL/GenBank/DDBJ databases">
        <authorList>
            <person name="Dougan E. K."/>
            <person name="Rhodes N."/>
            <person name="Thang M."/>
            <person name="Chan C."/>
        </authorList>
    </citation>
    <scope>NUCLEOTIDE SEQUENCE</scope>
</reference>
<dbReference type="PANTHER" id="PTHR12697:SF38">
    <property type="entry name" value="PBS LYASE HEAT DOMAIN PROTEIN REPEAT-CONTAINING PROTEIN"/>
    <property type="match status" value="1"/>
</dbReference>
<accession>A0A813DH62</accession>
<feature type="repeat" description="HEAT" evidence="2">
    <location>
        <begin position="33"/>
        <end position="69"/>
    </location>
</feature>
<protein>
    <submittedName>
        <fullName evidence="3">Uncharacterized protein</fullName>
    </submittedName>
</protein>
<dbReference type="GO" id="GO:0016491">
    <property type="term" value="F:oxidoreductase activity"/>
    <property type="evidence" value="ECO:0007669"/>
    <property type="project" value="TreeGrafter"/>
</dbReference>
<organism evidence="3 4">
    <name type="scientific">Polarella glacialis</name>
    <name type="common">Dinoflagellate</name>
    <dbReference type="NCBI Taxonomy" id="89957"/>
    <lineage>
        <taxon>Eukaryota</taxon>
        <taxon>Sar</taxon>
        <taxon>Alveolata</taxon>
        <taxon>Dinophyceae</taxon>
        <taxon>Suessiales</taxon>
        <taxon>Suessiaceae</taxon>
        <taxon>Polarella</taxon>
    </lineage>
</organism>
<dbReference type="Pfam" id="PF13646">
    <property type="entry name" value="HEAT_2"/>
    <property type="match status" value="1"/>
</dbReference>
<comment type="caution">
    <text evidence="3">The sequence shown here is derived from an EMBL/GenBank/DDBJ whole genome shotgun (WGS) entry which is preliminary data.</text>
</comment>
<proteinExistence type="predicted"/>
<evidence type="ECO:0000256" key="1">
    <source>
        <dbReference type="ARBA" id="ARBA00045876"/>
    </source>
</evidence>
<dbReference type="PROSITE" id="PS50077">
    <property type="entry name" value="HEAT_REPEAT"/>
    <property type="match status" value="1"/>
</dbReference>
<evidence type="ECO:0000313" key="4">
    <source>
        <dbReference type="Proteomes" id="UP000654075"/>
    </source>
</evidence>
<dbReference type="InterPro" id="IPR021133">
    <property type="entry name" value="HEAT_type_2"/>
</dbReference>
<evidence type="ECO:0000256" key="2">
    <source>
        <dbReference type="PROSITE-ProRule" id="PRU00103"/>
    </source>
</evidence>
<comment type="function">
    <text evidence="1">Catalyzes the hydroxylation of the N(6)-(4-aminobutyl)-L-lysine intermediate produced by deoxyhypusine synthase/DHPS on a critical lysine of the eukaryotic translation initiation factor 5A/eIF-5A. This is the second step of the post-translational modification of that lysine into an unusual amino acid residue named hypusine. Hypusination is unique to mature eIF-5A factor and is essential for its function.</text>
</comment>
<feature type="non-terminal residue" evidence="3">
    <location>
        <position position="740"/>
    </location>
</feature>
<keyword evidence="4" id="KW-1185">Reference proteome</keyword>
<dbReference type="SUPFAM" id="SSF48371">
    <property type="entry name" value="ARM repeat"/>
    <property type="match status" value="1"/>
</dbReference>
<dbReference type="Proteomes" id="UP000654075">
    <property type="component" value="Unassembled WGS sequence"/>
</dbReference>
<dbReference type="AlphaFoldDB" id="A0A813DH62"/>
<gene>
    <name evidence="3" type="ORF">PGLA1383_LOCUS6800</name>
</gene>
<dbReference type="EMBL" id="CAJNNV010002857">
    <property type="protein sequence ID" value="CAE8587981.1"/>
    <property type="molecule type" value="Genomic_DNA"/>
</dbReference>
<sequence length="740" mass="77784">VAPQLKHQHWSVRRKACEAVSAIGQVVGGHAKVLAVLKGLLHDPDETVRLAVAAALPGAAPQKSKEAVKMAIRMARDDKDVEVCLCALAAIEQLCSKERSHTREAVKEVGKLFGNKHEEVRLAALHTMMSIGEGRRTAIDVCAQILKHDNHEARMIAAQAFKGVAVGRSDRATKKTRKLLRSTDPGIREATMHAVTAFSGGQDPAVLAAAAAAVARKDAPEIAKRKVLPEVSAPRAPEVEGFQPLVIPAKKPVALEVAARDVVAEEAAAAAAAEAASVIAAAAAAAQVAAQEAAAAASHVLQGVEAERVAGIEQREGALLALRSALEGQDAAAISDALSKARKACISATSEFQLAESLSVSARLSEGFAEASLEKLMQLPSEFNGLNEDQAEASERARNANLGRGELEARVLELTRHLAHGRLHAQARLDQALLTQLEAADATSLRALGRALEKAGAERDQVANEEYAALEVTLRERQEAEVGKAIADAQAAAAAKLEDDRQKLLAAASQAALEAQADRLAEVVSLSSGLAALEEVLMQDEAVVQRAHAYNSLSASLLSLEDAILAGRGACTELEALRQASAEVNDAFVANLLSTLPADSADLCRRAGSVPTEPLLRQRLSSQLSDLATAAFVPAGSGLLGEVIGKVFRQLYILDRDSVVLDIPQETEASRNLAALGSAAGAVAGGGELREALDRLEGSLRGTCRERASTWLEEARAALQLRQTLEAVKARVQCLNATLL</sequence>
<name>A0A813DH62_POLGL</name>
<dbReference type="Gene3D" id="1.25.10.10">
    <property type="entry name" value="Leucine-rich Repeat Variant"/>
    <property type="match status" value="2"/>
</dbReference>
<dbReference type="InterPro" id="IPR011989">
    <property type="entry name" value="ARM-like"/>
</dbReference>
<dbReference type="PANTHER" id="PTHR12697">
    <property type="entry name" value="PBS LYASE HEAT-LIKE PROTEIN"/>
    <property type="match status" value="1"/>
</dbReference>
<evidence type="ECO:0000313" key="3">
    <source>
        <dbReference type="EMBL" id="CAE8587981.1"/>
    </source>
</evidence>
<dbReference type="InterPro" id="IPR016024">
    <property type="entry name" value="ARM-type_fold"/>
</dbReference>